<dbReference type="InterPro" id="IPR019954">
    <property type="entry name" value="Ubiquitin_CS"/>
</dbReference>
<dbReference type="SUPFAM" id="SSF54236">
    <property type="entry name" value="Ubiquitin-like"/>
    <property type="match status" value="1"/>
</dbReference>
<evidence type="ECO:0000313" key="4">
    <source>
        <dbReference type="EMBL" id="VYT62241.1"/>
    </source>
</evidence>
<dbReference type="Gene3D" id="3.10.20.90">
    <property type="entry name" value="Phosphatidylinositol 3-kinase Catalytic Subunit, Chain A, domain 1"/>
    <property type="match status" value="1"/>
</dbReference>
<dbReference type="AlphaFoldDB" id="A0A6N2Y681"/>
<feature type="region of interest" description="Disordered" evidence="1">
    <location>
        <begin position="431"/>
        <end position="460"/>
    </location>
</feature>
<dbReference type="InterPro" id="IPR019956">
    <property type="entry name" value="Ubiquitin_dom"/>
</dbReference>
<dbReference type="InterPro" id="IPR050158">
    <property type="entry name" value="Ubiquitin_ubiquitin-like"/>
</dbReference>
<evidence type="ECO:0000259" key="3">
    <source>
        <dbReference type="PROSITE" id="PS50053"/>
    </source>
</evidence>
<keyword evidence="2" id="KW-0812">Transmembrane</keyword>
<dbReference type="PANTHER" id="PTHR10666">
    <property type="entry name" value="UBIQUITIN"/>
    <property type="match status" value="1"/>
</dbReference>
<keyword evidence="2" id="KW-1133">Transmembrane helix</keyword>
<dbReference type="PROSITE" id="PS50053">
    <property type="entry name" value="UBIQUITIN_2"/>
    <property type="match status" value="1"/>
</dbReference>
<proteinExistence type="predicted"/>
<feature type="domain" description="Ubiquitin-like" evidence="3">
    <location>
        <begin position="35"/>
        <end position="106"/>
    </location>
</feature>
<dbReference type="InterPro" id="IPR029071">
    <property type="entry name" value="Ubiquitin-like_domsf"/>
</dbReference>
<evidence type="ECO:0000256" key="1">
    <source>
        <dbReference type="SAM" id="MobiDB-lite"/>
    </source>
</evidence>
<dbReference type="SMART" id="SM00213">
    <property type="entry name" value="UBQ"/>
    <property type="match status" value="1"/>
</dbReference>
<dbReference type="RefSeq" id="WP_421755381.1">
    <property type="nucleotide sequence ID" value="NZ_CACRTO010000005.1"/>
</dbReference>
<dbReference type="InterPro" id="IPR000626">
    <property type="entry name" value="Ubiquitin-like_dom"/>
</dbReference>
<dbReference type="PROSITE" id="PS00299">
    <property type="entry name" value="UBIQUITIN_1"/>
    <property type="match status" value="1"/>
</dbReference>
<name>A0A6N2Y681_9CLOT</name>
<feature type="transmembrane region" description="Helical" evidence="2">
    <location>
        <begin position="850"/>
        <end position="870"/>
    </location>
</feature>
<evidence type="ECO:0000256" key="2">
    <source>
        <dbReference type="SAM" id="Phobius"/>
    </source>
</evidence>
<dbReference type="Pfam" id="PF00240">
    <property type="entry name" value="ubiquitin"/>
    <property type="match status" value="1"/>
</dbReference>
<organism evidence="4">
    <name type="scientific">Clostridium tertium</name>
    <dbReference type="NCBI Taxonomy" id="1559"/>
    <lineage>
        <taxon>Bacteria</taxon>
        <taxon>Bacillati</taxon>
        <taxon>Bacillota</taxon>
        <taxon>Clostridia</taxon>
        <taxon>Eubacteriales</taxon>
        <taxon>Clostridiaceae</taxon>
        <taxon>Clostridium</taxon>
    </lineage>
</organism>
<accession>A0A6N2Y681</accession>
<dbReference type="FunFam" id="3.10.20.90:FF:000160">
    <property type="entry name" value="Polyubiquitin-C"/>
    <property type="match status" value="1"/>
</dbReference>
<protein>
    <submittedName>
        <fullName evidence="4">Ubiquitin family protein</fullName>
    </submittedName>
</protein>
<dbReference type="EMBL" id="CACRTO010000005">
    <property type="protein sequence ID" value="VYT62241.1"/>
    <property type="molecule type" value="Genomic_DNA"/>
</dbReference>
<keyword evidence="2" id="KW-0472">Membrane</keyword>
<reference evidence="4" key="1">
    <citation type="submission" date="2019-11" db="EMBL/GenBank/DDBJ databases">
        <authorList>
            <person name="Feng L."/>
        </authorList>
    </citation>
    <scope>NUCLEOTIDE SEQUENCE</scope>
    <source>
        <strain evidence="4">CTertiumLFYP3</strain>
    </source>
</reference>
<gene>
    <name evidence="4" type="ORF">CTLFYP3_00268</name>
</gene>
<dbReference type="PRINTS" id="PR00348">
    <property type="entry name" value="UBIQUITIN"/>
</dbReference>
<sequence>MRKLKAGKPNVLSFILVFTLFVNMISTTAFAIGSMQIFVKTLTGKHITLIVEPTDRIEDVKIKIQDKEGIPSEQQILIFGGRELEDGNTLQDYAIGKDSTLNLVLKSDTVEITYLDYKDGKFTEKTHSAQKITNNTTKIGEPNTETWYVVNEHIELDGLEFCGNVHLILADGATLKTKSCISVENNDSAHGSHLIIYGQQAGTGTLNATGATYESGIQLNARNNGAITANLTINGGTIIANGWDAGIGTSGGSSTIIINAGNIKSIGGNAGIGKGNNVKLVSDGTAIIKTNSVTADVTDFSGIIVIDENATVYGNAVLNQEFEIVNDKILNIPEGKTLVINDGITLINNGTIINNGTFINNGILSGAGNFICNNHTGGTVDCVHRPICISCGNEYGEALGHSFTNYVSDDNATCTADGTETAKCDRCDETDTRTDAGSAKGHSLSDWEITNSPNCEDKGSESRKCTACDFTETRDVDPLGHNWEANFIVDKAPTCTEDGSKSIHCKNCEVTKDSEIISKLGHSFTNYISDGNATCTADGTETAKCDRCDETDTRTDASSAKGHSLSDWEITNSPNCEDKGSESRKCTACDFTETRDVDPLGHNWEADFIVDKAPTCTEDGSKSIHCKNCEVTKDSEIISKLGHSFTNYISDGNATCTADGTETAKCDRCDETDTRTDAGSAKGHSLSDWEITNSPNCEDKGSESRKCIACDFTETRDIYPLGHDHSVLQKDSDEHWYKCSRCEDIIAKTAHKYGDDNICDTCNYDKTVPHTHSYGDWKSNVSNHWKECDCGNKSDVVAHSFKWVIDKEATASADGSKHEECTVCGYKKQAVKIPATGTNTPPQTGDTNDMMLWVALLFVSGGALTAFAVIKKRRKHTAK</sequence>